<proteinExistence type="predicted"/>
<dbReference type="CDD" id="cd15482">
    <property type="entry name" value="Sialidase_non-viral"/>
    <property type="match status" value="1"/>
</dbReference>
<dbReference type="Gene3D" id="2.130.10.10">
    <property type="entry name" value="YVTN repeat-like/Quinoprotein amine dehydrogenase"/>
    <property type="match status" value="1"/>
</dbReference>
<dbReference type="PANTHER" id="PTHR43739">
    <property type="entry name" value="XYLOGLUCANASE (EUROFUNG)"/>
    <property type="match status" value="1"/>
</dbReference>
<gene>
    <name evidence="1" type="ORF">OV287_55720</name>
</gene>
<evidence type="ECO:0000313" key="1">
    <source>
        <dbReference type="EMBL" id="MCY1083723.1"/>
    </source>
</evidence>
<keyword evidence="2" id="KW-1185">Reference proteome</keyword>
<protein>
    <submittedName>
        <fullName evidence="1">Uncharacterized protein</fullName>
    </submittedName>
</protein>
<dbReference type="Proteomes" id="UP001207654">
    <property type="component" value="Unassembled WGS sequence"/>
</dbReference>
<evidence type="ECO:0000313" key="2">
    <source>
        <dbReference type="Proteomes" id="UP001207654"/>
    </source>
</evidence>
<dbReference type="EMBL" id="JAPNKA010000001">
    <property type="protein sequence ID" value="MCY1083723.1"/>
    <property type="molecule type" value="Genomic_DNA"/>
</dbReference>
<dbReference type="InterPro" id="IPR015943">
    <property type="entry name" value="WD40/YVTN_repeat-like_dom_sf"/>
</dbReference>
<dbReference type="SUPFAM" id="SSF110296">
    <property type="entry name" value="Oligoxyloglucan reducing end-specific cellobiohydrolase"/>
    <property type="match status" value="1"/>
</dbReference>
<dbReference type="RefSeq" id="WP_267542244.1">
    <property type="nucleotide sequence ID" value="NZ_JAPNKA010000001.1"/>
</dbReference>
<comment type="caution">
    <text evidence="1">The sequence shown here is derived from an EMBL/GenBank/DDBJ whole genome shotgun (WGS) entry which is preliminary data.</text>
</comment>
<sequence>MVGVVANAGRVFLTNNGGTSWTQASALPNNGLSTSDIEFDPTDPNTVYVTSVAPDGTKAHTWKSTDFGATWTVIENGLPAGVPVNALTVDPGSNTTLYAATHLGVYRSTDAGASWTRFGTGMPLVNVTDLEILPDSSLVRAATFGRSVWELTP</sequence>
<dbReference type="InterPro" id="IPR052025">
    <property type="entry name" value="Xyloglucanase_GH74"/>
</dbReference>
<accession>A0ABT4APU0</accession>
<organism evidence="1 2">
    <name type="scientific">Archangium lansingense</name>
    <dbReference type="NCBI Taxonomy" id="2995310"/>
    <lineage>
        <taxon>Bacteria</taxon>
        <taxon>Pseudomonadati</taxon>
        <taxon>Myxococcota</taxon>
        <taxon>Myxococcia</taxon>
        <taxon>Myxococcales</taxon>
        <taxon>Cystobacterineae</taxon>
        <taxon>Archangiaceae</taxon>
        <taxon>Archangium</taxon>
    </lineage>
</organism>
<dbReference type="PANTHER" id="PTHR43739:SF5">
    <property type="entry name" value="EXO-ALPHA-SIALIDASE"/>
    <property type="match status" value="1"/>
</dbReference>
<name>A0ABT4APU0_9BACT</name>
<reference evidence="1 2" key="1">
    <citation type="submission" date="2022-11" db="EMBL/GenBank/DDBJ databases">
        <title>Minimal conservation of predation-associated metabolite biosynthetic gene clusters underscores biosynthetic potential of Myxococcota including descriptions for ten novel species: Archangium lansinium sp. nov., Myxococcus landrumus sp. nov., Nannocystis bai.</title>
        <authorList>
            <person name="Ahearne A."/>
            <person name="Stevens C."/>
            <person name="Phillips K."/>
        </authorList>
    </citation>
    <scope>NUCLEOTIDE SEQUENCE [LARGE SCALE GENOMIC DNA]</scope>
    <source>
        <strain evidence="1 2">MIWBW</strain>
    </source>
</reference>